<keyword evidence="3" id="KW-1185">Reference proteome</keyword>
<organism evidence="2 3">
    <name type="scientific">Dentiscutata erythropus</name>
    <dbReference type="NCBI Taxonomy" id="1348616"/>
    <lineage>
        <taxon>Eukaryota</taxon>
        <taxon>Fungi</taxon>
        <taxon>Fungi incertae sedis</taxon>
        <taxon>Mucoromycota</taxon>
        <taxon>Glomeromycotina</taxon>
        <taxon>Glomeromycetes</taxon>
        <taxon>Diversisporales</taxon>
        <taxon>Gigasporaceae</taxon>
        <taxon>Dentiscutata</taxon>
    </lineage>
</organism>
<sequence length="134" mass="14755">MAQTHQVQQVEMSSNPQDQQNTEVTTIAPNQTLEVNQNQSQSNKEANETKNVDDQQNKTNTMTGVLTPTQQSEVADTQHQTSMEPILNNDNPVTDTTQNRPVEPTGPQPMETQDDSGPSGPAPLPEEDSIMQQQ</sequence>
<evidence type="ECO:0000256" key="1">
    <source>
        <dbReference type="SAM" id="MobiDB-lite"/>
    </source>
</evidence>
<name>A0A9N8Z9Y5_9GLOM</name>
<feature type="compositionally biased region" description="Polar residues" evidence="1">
    <location>
        <begin position="1"/>
        <end position="44"/>
    </location>
</feature>
<dbReference type="AlphaFoldDB" id="A0A9N8Z9Y5"/>
<proteinExistence type="predicted"/>
<dbReference type="EMBL" id="CAJVPY010000626">
    <property type="protein sequence ID" value="CAG8484062.1"/>
    <property type="molecule type" value="Genomic_DNA"/>
</dbReference>
<feature type="compositionally biased region" description="Basic and acidic residues" evidence="1">
    <location>
        <begin position="45"/>
        <end position="56"/>
    </location>
</feature>
<feature type="compositionally biased region" description="Polar residues" evidence="1">
    <location>
        <begin position="57"/>
        <end position="100"/>
    </location>
</feature>
<comment type="caution">
    <text evidence="2">The sequence shown here is derived from an EMBL/GenBank/DDBJ whole genome shotgun (WGS) entry which is preliminary data.</text>
</comment>
<dbReference type="Proteomes" id="UP000789405">
    <property type="component" value="Unassembled WGS sequence"/>
</dbReference>
<reference evidence="2" key="1">
    <citation type="submission" date="2021-06" db="EMBL/GenBank/DDBJ databases">
        <authorList>
            <person name="Kallberg Y."/>
            <person name="Tangrot J."/>
            <person name="Rosling A."/>
        </authorList>
    </citation>
    <scope>NUCLEOTIDE SEQUENCE</scope>
    <source>
        <strain evidence="2">MA453B</strain>
    </source>
</reference>
<feature type="region of interest" description="Disordered" evidence="1">
    <location>
        <begin position="1"/>
        <end position="134"/>
    </location>
</feature>
<evidence type="ECO:0000313" key="2">
    <source>
        <dbReference type="EMBL" id="CAG8484062.1"/>
    </source>
</evidence>
<feature type="compositionally biased region" description="Acidic residues" evidence="1">
    <location>
        <begin position="125"/>
        <end position="134"/>
    </location>
</feature>
<evidence type="ECO:0000313" key="3">
    <source>
        <dbReference type="Proteomes" id="UP000789405"/>
    </source>
</evidence>
<gene>
    <name evidence="2" type="ORF">DERYTH_LOCUS2073</name>
</gene>
<protein>
    <submittedName>
        <fullName evidence="2">1416_t:CDS:1</fullName>
    </submittedName>
</protein>
<accession>A0A9N8Z9Y5</accession>
<feature type="non-terminal residue" evidence="2">
    <location>
        <position position="134"/>
    </location>
</feature>